<reference evidence="4 5" key="1">
    <citation type="journal article" date="2021" name="Elife">
        <title>Chloroplast acquisition without the gene transfer in kleptoplastic sea slugs, Plakobranchus ocellatus.</title>
        <authorList>
            <person name="Maeda T."/>
            <person name="Takahashi S."/>
            <person name="Yoshida T."/>
            <person name="Shimamura S."/>
            <person name="Takaki Y."/>
            <person name="Nagai Y."/>
            <person name="Toyoda A."/>
            <person name="Suzuki Y."/>
            <person name="Arimoto A."/>
            <person name="Ishii H."/>
            <person name="Satoh N."/>
            <person name="Nishiyama T."/>
            <person name="Hasebe M."/>
            <person name="Maruyama T."/>
            <person name="Minagawa J."/>
            <person name="Obokata J."/>
            <person name="Shigenobu S."/>
        </authorList>
    </citation>
    <scope>NUCLEOTIDE SEQUENCE [LARGE SCALE GENOMIC DNA]</scope>
</reference>
<dbReference type="InterPro" id="IPR036770">
    <property type="entry name" value="Ankyrin_rpt-contain_sf"/>
</dbReference>
<gene>
    <name evidence="4" type="ORF">PoB_002731200</name>
</gene>
<accession>A0AAV4A1R0</accession>
<dbReference type="PANTHER" id="PTHR46680:SF3">
    <property type="entry name" value="NF-KAPPA-B INHIBITOR CACTUS"/>
    <property type="match status" value="1"/>
</dbReference>
<keyword evidence="1" id="KW-0677">Repeat</keyword>
<name>A0AAV4A1R0_9GAST</name>
<dbReference type="Proteomes" id="UP000735302">
    <property type="component" value="Unassembled WGS sequence"/>
</dbReference>
<sequence>MAEIIGEPGQKLIPALENEDLYEVDRLLSQSEQSMSNQISYDARNEALQVACRAGQEFYVHKMISAGAGVDTRTSFGDFPLMIAVEEGNANMVRLLLDSGAHAQQENLAGETALKVALYRDHFECAKILLDKYKPAGKNLARLARGLVEAGHTEAFKLMASHCNDQVSSQILLVPAVMSGDTEIVQSLLDRGADLNIPYLSGDTALIAAVKYLSEPHLMNMVIFLVKNGAQVKGSVYKYSPLAACALFDKPSVINYLVNSGADVNKVGDGDCITPSAADIECLKNSYESHLSYFLPLNFA</sequence>
<proteinExistence type="predicted"/>
<comment type="caution">
    <text evidence="4">The sequence shown here is derived from an EMBL/GenBank/DDBJ whole genome shotgun (WGS) entry which is preliminary data.</text>
</comment>
<evidence type="ECO:0000313" key="5">
    <source>
        <dbReference type="Proteomes" id="UP000735302"/>
    </source>
</evidence>
<dbReference type="PANTHER" id="PTHR46680">
    <property type="entry name" value="NF-KAPPA-B INHIBITOR ALPHA"/>
    <property type="match status" value="1"/>
</dbReference>
<feature type="repeat" description="ANK" evidence="3">
    <location>
        <begin position="168"/>
        <end position="200"/>
    </location>
</feature>
<feature type="repeat" description="ANK" evidence="3">
    <location>
        <begin position="76"/>
        <end position="108"/>
    </location>
</feature>
<dbReference type="Pfam" id="PF12796">
    <property type="entry name" value="Ank_2"/>
    <property type="match status" value="2"/>
</dbReference>
<dbReference type="GO" id="GO:0071356">
    <property type="term" value="P:cellular response to tumor necrosis factor"/>
    <property type="evidence" value="ECO:0007669"/>
    <property type="project" value="TreeGrafter"/>
</dbReference>
<dbReference type="EMBL" id="BLXT01003147">
    <property type="protein sequence ID" value="GFO00807.1"/>
    <property type="molecule type" value="Genomic_DNA"/>
</dbReference>
<dbReference type="SMART" id="SM00248">
    <property type="entry name" value="ANK"/>
    <property type="match status" value="6"/>
</dbReference>
<keyword evidence="5" id="KW-1185">Reference proteome</keyword>
<dbReference type="PROSITE" id="PS50297">
    <property type="entry name" value="ANK_REP_REGION"/>
    <property type="match status" value="2"/>
</dbReference>
<dbReference type="AlphaFoldDB" id="A0AAV4A1R0"/>
<dbReference type="Gene3D" id="1.25.40.20">
    <property type="entry name" value="Ankyrin repeat-containing domain"/>
    <property type="match status" value="2"/>
</dbReference>
<dbReference type="GO" id="GO:0051059">
    <property type="term" value="F:NF-kappaB binding"/>
    <property type="evidence" value="ECO:0007669"/>
    <property type="project" value="TreeGrafter"/>
</dbReference>
<evidence type="ECO:0000313" key="4">
    <source>
        <dbReference type="EMBL" id="GFO00807.1"/>
    </source>
</evidence>
<dbReference type="SUPFAM" id="SSF48403">
    <property type="entry name" value="Ankyrin repeat"/>
    <property type="match status" value="1"/>
</dbReference>
<keyword evidence="2 3" id="KW-0040">ANK repeat</keyword>
<dbReference type="InterPro" id="IPR051070">
    <property type="entry name" value="NF-kappa-B_inhibitor"/>
</dbReference>
<dbReference type="InterPro" id="IPR002110">
    <property type="entry name" value="Ankyrin_rpt"/>
</dbReference>
<evidence type="ECO:0000256" key="3">
    <source>
        <dbReference type="PROSITE-ProRule" id="PRU00023"/>
    </source>
</evidence>
<organism evidence="4 5">
    <name type="scientific">Plakobranchus ocellatus</name>
    <dbReference type="NCBI Taxonomy" id="259542"/>
    <lineage>
        <taxon>Eukaryota</taxon>
        <taxon>Metazoa</taxon>
        <taxon>Spiralia</taxon>
        <taxon>Lophotrochozoa</taxon>
        <taxon>Mollusca</taxon>
        <taxon>Gastropoda</taxon>
        <taxon>Heterobranchia</taxon>
        <taxon>Euthyneura</taxon>
        <taxon>Panpulmonata</taxon>
        <taxon>Sacoglossa</taxon>
        <taxon>Placobranchoidea</taxon>
        <taxon>Plakobranchidae</taxon>
        <taxon>Plakobranchus</taxon>
    </lineage>
</organism>
<evidence type="ECO:0000256" key="1">
    <source>
        <dbReference type="ARBA" id="ARBA00022737"/>
    </source>
</evidence>
<protein>
    <submittedName>
        <fullName evidence="4">Ankyrin repeat domain-containing protein</fullName>
    </submittedName>
</protein>
<dbReference type="PROSITE" id="PS50088">
    <property type="entry name" value="ANK_REPEAT"/>
    <property type="match status" value="2"/>
</dbReference>
<evidence type="ECO:0000256" key="2">
    <source>
        <dbReference type="ARBA" id="ARBA00023043"/>
    </source>
</evidence>
<dbReference type="GO" id="GO:0005829">
    <property type="term" value="C:cytosol"/>
    <property type="evidence" value="ECO:0007669"/>
    <property type="project" value="TreeGrafter"/>
</dbReference>